<dbReference type="PANTHER" id="PTHR46825:SF7">
    <property type="entry name" value="D-ALANYL-D-ALANINE CARBOXYPEPTIDASE"/>
    <property type="match status" value="1"/>
</dbReference>
<accession>A0ABN3GCC6</accession>
<reference evidence="3 4" key="1">
    <citation type="journal article" date="2019" name="Int. J. Syst. Evol. Microbiol.">
        <title>The Global Catalogue of Microorganisms (GCM) 10K type strain sequencing project: providing services to taxonomists for standard genome sequencing and annotation.</title>
        <authorList>
            <consortium name="The Broad Institute Genomics Platform"/>
            <consortium name="The Broad Institute Genome Sequencing Center for Infectious Disease"/>
            <person name="Wu L."/>
            <person name="Ma J."/>
        </authorList>
    </citation>
    <scope>NUCLEOTIDE SEQUENCE [LARGE SCALE GENOMIC DNA]</scope>
    <source>
        <strain evidence="3 4">JCM 16221</strain>
    </source>
</reference>
<dbReference type="Pfam" id="PF24491">
    <property type="entry name" value="DUF7586"/>
    <property type="match status" value="1"/>
</dbReference>
<dbReference type="RefSeq" id="WP_344131204.1">
    <property type="nucleotide sequence ID" value="NZ_BAAARA010000008.1"/>
</dbReference>
<name>A0ABN3GCC6_9PSEU</name>
<dbReference type="InterPro" id="IPR050491">
    <property type="entry name" value="AmpC-like"/>
</dbReference>
<dbReference type="InterPro" id="IPR056008">
    <property type="entry name" value="DUF7586"/>
</dbReference>
<dbReference type="InterPro" id="IPR012338">
    <property type="entry name" value="Beta-lactam/transpept-like"/>
</dbReference>
<proteinExistence type="predicted"/>
<gene>
    <name evidence="3" type="ORF">GCM10009854_27280</name>
</gene>
<evidence type="ECO:0000313" key="3">
    <source>
        <dbReference type="EMBL" id="GAA2348497.1"/>
    </source>
</evidence>
<dbReference type="Gene3D" id="3.40.710.10">
    <property type="entry name" value="DD-peptidase/beta-lactamase superfamily"/>
    <property type="match status" value="1"/>
</dbReference>
<feature type="domain" description="Beta-lactamase-related" evidence="1">
    <location>
        <begin position="17"/>
        <end position="319"/>
    </location>
</feature>
<evidence type="ECO:0000313" key="4">
    <source>
        <dbReference type="Proteomes" id="UP001501218"/>
    </source>
</evidence>
<comment type="caution">
    <text evidence="3">The sequence shown here is derived from an EMBL/GenBank/DDBJ whole genome shotgun (WGS) entry which is preliminary data.</text>
</comment>
<dbReference type="Proteomes" id="UP001501218">
    <property type="component" value="Unassembled WGS sequence"/>
</dbReference>
<dbReference type="PANTHER" id="PTHR46825">
    <property type="entry name" value="D-ALANYL-D-ALANINE-CARBOXYPEPTIDASE/ENDOPEPTIDASE AMPH"/>
    <property type="match status" value="1"/>
</dbReference>
<sequence length="455" mass="49343">MVTSLLPSTQRALLRRLAVEQSENRVPSLIAGLVRDGETIWVDSRGKVGDEPATTDTQYRVGSITKTFVAVLVMRMRDEGLLDLAEPLDRFIPGTSIGDRSIGSLLSQSSGLTAEPAGQWWERTPGGSAEELLSGIDDSALRPTPRHGFHYSNVGFGVLGELVARIRGVPWYEAMQREILDPLGMKRTTLSPVAPHADGYGVHPWADVLLPEPAEDAGAMAPAGQLWSTFDDMARWAKFIGGDTGEVLHPDTVLEMRLPGSVDDGPQWRGGYGLGLQLLRHNNRRLAGHTGSMPGFLSTLWTDPEESTSAIFMANTTAGVNGTLLTDLLDTLGELEPRIPETWLPSPDVDMTLLELTGEWYWGPSPYVLKVRSNGLLDLVPGHGRRGRASRFKPNGDGTWTGLDGYHSGEILRIGRDTDGTPTYLDLNTFIFTRTPYAADAPVPGGVAGWRPAGS</sequence>
<feature type="domain" description="DUF7586" evidence="2">
    <location>
        <begin position="350"/>
        <end position="434"/>
    </location>
</feature>
<dbReference type="SUPFAM" id="SSF56601">
    <property type="entry name" value="beta-lactamase/transpeptidase-like"/>
    <property type="match status" value="1"/>
</dbReference>
<evidence type="ECO:0000259" key="2">
    <source>
        <dbReference type="Pfam" id="PF24491"/>
    </source>
</evidence>
<dbReference type="Pfam" id="PF00144">
    <property type="entry name" value="Beta-lactamase"/>
    <property type="match status" value="1"/>
</dbReference>
<keyword evidence="4" id="KW-1185">Reference proteome</keyword>
<dbReference type="EMBL" id="BAAARA010000008">
    <property type="protein sequence ID" value="GAA2348497.1"/>
    <property type="molecule type" value="Genomic_DNA"/>
</dbReference>
<evidence type="ECO:0000259" key="1">
    <source>
        <dbReference type="Pfam" id="PF00144"/>
    </source>
</evidence>
<dbReference type="InterPro" id="IPR001466">
    <property type="entry name" value="Beta-lactam-related"/>
</dbReference>
<keyword evidence="3" id="KW-0378">Hydrolase</keyword>
<organism evidence="3 4">
    <name type="scientific">Saccharopolyspora halophila</name>
    <dbReference type="NCBI Taxonomy" id="405551"/>
    <lineage>
        <taxon>Bacteria</taxon>
        <taxon>Bacillati</taxon>
        <taxon>Actinomycetota</taxon>
        <taxon>Actinomycetes</taxon>
        <taxon>Pseudonocardiales</taxon>
        <taxon>Pseudonocardiaceae</taxon>
        <taxon>Saccharopolyspora</taxon>
    </lineage>
</organism>
<protein>
    <submittedName>
        <fullName evidence="3">Serine hydrolase domain-containing protein</fullName>
    </submittedName>
</protein>
<dbReference type="GO" id="GO:0016787">
    <property type="term" value="F:hydrolase activity"/>
    <property type="evidence" value="ECO:0007669"/>
    <property type="project" value="UniProtKB-KW"/>
</dbReference>